<gene>
    <name evidence="2" type="ORF">FY030_13840</name>
</gene>
<proteinExistence type="predicted"/>
<sequence length="171" mass="17601">MGYVRTAGMSTAARRARRRAGLVIAGLLAALLLALVVALAIVQGWFSLGEGGADDASQTTAAEVPAPSMLPSEVSVNVFNATSRGGLAGRTADSLRERGFDVQGVDNTNAVEGPGLIRYGSEAQEQAELLAESVGQGVVLELVEREGTTVDLVLGPDWTDLTSDAEATTDG</sequence>
<dbReference type="OrthoDB" id="4871865at2"/>
<dbReference type="Pfam" id="PF13399">
    <property type="entry name" value="LytR_C"/>
    <property type="match status" value="1"/>
</dbReference>
<evidence type="ECO:0000259" key="1">
    <source>
        <dbReference type="Pfam" id="PF13399"/>
    </source>
</evidence>
<reference evidence="2 3" key="1">
    <citation type="submission" date="2019-09" db="EMBL/GenBank/DDBJ databases">
        <title>Serinicoccus pratensis sp. nov., isolated from meadow soil.</title>
        <authorList>
            <person name="Zhang W."/>
        </authorList>
    </citation>
    <scope>NUCLEOTIDE SEQUENCE [LARGE SCALE GENOMIC DNA]</scope>
    <source>
        <strain evidence="2 3">W204</strain>
    </source>
</reference>
<dbReference type="Gene3D" id="3.30.70.2390">
    <property type="match status" value="1"/>
</dbReference>
<name>A0A5J6V7B0_9MICO</name>
<protein>
    <submittedName>
        <fullName evidence="2">LytR family transcriptional regulator</fullName>
    </submittedName>
</protein>
<dbReference type="KEGG" id="serw:FY030_13840"/>
<dbReference type="Proteomes" id="UP000326546">
    <property type="component" value="Chromosome"/>
</dbReference>
<dbReference type="AlphaFoldDB" id="A0A5J6V7B0"/>
<organism evidence="2 3">
    <name type="scientific">Ornithinimicrobium pratense</name>
    <dbReference type="NCBI Taxonomy" id="2593973"/>
    <lineage>
        <taxon>Bacteria</taxon>
        <taxon>Bacillati</taxon>
        <taxon>Actinomycetota</taxon>
        <taxon>Actinomycetes</taxon>
        <taxon>Micrococcales</taxon>
        <taxon>Ornithinimicrobiaceae</taxon>
        <taxon>Ornithinimicrobium</taxon>
    </lineage>
</organism>
<feature type="domain" description="LytR/CpsA/Psr regulator C-terminal" evidence="1">
    <location>
        <begin position="73"/>
        <end position="158"/>
    </location>
</feature>
<evidence type="ECO:0000313" key="2">
    <source>
        <dbReference type="EMBL" id="QFG69638.1"/>
    </source>
</evidence>
<dbReference type="InterPro" id="IPR027381">
    <property type="entry name" value="LytR/CpsA/Psr_C"/>
</dbReference>
<dbReference type="EMBL" id="CP044427">
    <property type="protein sequence ID" value="QFG69638.1"/>
    <property type="molecule type" value="Genomic_DNA"/>
</dbReference>
<keyword evidence="3" id="KW-1185">Reference proteome</keyword>
<accession>A0A5J6V7B0</accession>
<dbReference type="RefSeq" id="WP_158062108.1">
    <property type="nucleotide sequence ID" value="NZ_CP044427.1"/>
</dbReference>
<evidence type="ECO:0000313" key="3">
    <source>
        <dbReference type="Proteomes" id="UP000326546"/>
    </source>
</evidence>